<organism evidence="2 3">
    <name type="scientific">Nocardia tengchongensis</name>
    <dbReference type="NCBI Taxonomy" id="2055889"/>
    <lineage>
        <taxon>Bacteria</taxon>
        <taxon>Bacillati</taxon>
        <taxon>Actinomycetota</taxon>
        <taxon>Actinomycetes</taxon>
        <taxon>Mycobacteriales</taxon>
        <taxon>Nocardiaceae</taxon>
        <taxon>Nocardia</taxon>
    </lineage>
</organism>
<keyword evidence="3" id="KW-1185">Reference proteome</keyword>
<dbReference type="Proteomes" id="UP000683310">
    <property type="component" value="Chromosome"/>
</dbReference>
<dbReference type="Gene3D" id="3.40.50.80">
    <property type="entry name" value="Nucleotide-binding domain of ferredoxin-NADP reductase (FNR) module"/>
    <property type="match status" value="1"/>
</dbReference>
<dbReference type="Gene3D" id="2.40.30.10">
    <property type="entry name" value="Translation factors"/>
    <property type="match status" value="1"/>
</dbReference>
<sequence>MAKRTKHVKPEHREILTAEVLASKRISPHFVRVTLGGPGLAGFTAMGFDQWFRLFMPGRDGELRLPTSATNLGWYAQYLMMGKEHRPLARNYTVRDYRAAGFGEYGSTAEIDIDFAIHGDDTPAAAWANTVTPGCKAGLLDEGITYQAPDHSDWTLLVGDESALPGIAGVLRSLPRDAKGAAYIEIPAAEDAQELGEPAGVQVNWLVRTETHGEVGVLAAEAVRAADLPATGVYAFVAGEQKLAAGVRRHLAQEREIPKADITFTGYWRVGKSQG</sequence>
<dbReference type="EMBL" id="CP074371">
    <property type="protein sequence ID" value="QVI23102.1"/>
    <property type="molecule type" value="Genomic_DNA"/>
</dbReference>
<dbReference type="InterPro" id="IPR013113">
    <property type="entry name" value="SIP_FAD-bd"/>
</dbReference>
<dbReference type="PANTHER" id="PTHR30157:SF0">
    <property type="entry name" value="NADPH-DEPENDENT FERRIC-CHELATE REDUCTASE"/>
    <property type="match status" value="1"/>
</dbReference>
<dbReference type="PANTHER" id="PTHR30157">
    <property type="entry name" value="FERRIC REDUCTASE, NADPH-DEPENDENT"/>
    <property type="match status" value="1"/>
</dbReference>
<evidence type="ECO:0000313" key="3">
    <source>
        <dbReference type="Proteomes" id="UP000683310"/>
    </source>
</evidence>
<protein>
    <submittedName>
        <fullName evidence="2">Siderophore-interacting protein</fullName>
    </submittedName>
</protein>
<reference evidence="2 3" key="1">
    <citation type="submission" date="2021-04" db="EMBL/GenBank/DDBJ databases">
        <title>Nocardia tengchongensis.</title>
        <authorList>
            <person name="Zhuang k."/>
            <person name="Ran Y."/>
            <person name="Li W."/>
        </authorList>
    </citation>
    <scope>NUCLEOTIDE SEQUENCE [LARGE SCALE GENOMIC DNA]</scope>
    <source>
        <strain evidence="2 3">CFH S0057</strain>
    </source>
</reference>
<dbReference type="PROSITE" id="PS51384">
    <property type="entry name" value="FAD_FR"/>
    <property type="match status" value="1"/>
</dbReference>
<dbReference type="CDD" id="cd06193">
    <property type="entry name" value="siderophore_interacting"/>
    <property type="match status" value="1"/>
</dbReference>
<evidence type="ECO:0000259" key="1">
    <source>
        <dbReference type="PROSITE" id="PS51384"/>
    </source>
</evidence>
<evidence type="ECO:0000313" key="2">
    <source>
        <dbReference type="EMBL" id="QVI23102.1"/>
    </source>
</evidence>
<dbReference type="InterPro" id="IPR007037">
    <property type="entry name" value="SIP_rossman_dom"/>
</dbReference>
<dbReference type="InterPro" id="IPR017927">
    <property type="entry name" value="FAD-bd_FR_type"/>
</dbReference>
<proteinExistence type="predicted"/>
<dbReference type="Pfam" id="PF08021">
    <property type="entry name" value="FAD_binding_9"/>
    <property type="match status" value="1"/>
</dbReference>
<gene>
    <name evidence="2" type="ORF">KHQ06_09350</name>
</gene>
<dbReference type="InterPro" id="IPR039374">
    <property type="entry name" value="SIP_fam"/>
</dbReference>
<name>A0ABX8CT81_9NOCA</name>
<dbReference type="Pfam" id="PF04954">
    <property type="entry name" value="SIP"/>
    <property type="match status" value="1"/>
</dbReference>
<feature type="domain" description="FAD-binding FR-type" evidence="1">
    <location>
        <begin position="13"/>
        <end position="172"/>
    </location>
</feature>
<dbReference type="InterPro" id="IPR039261">
    <property type="entry name" value="FNR_nucleotide-bd"/>
</dbReference>
<accession>A0ABX8CT81</accession>